<organism evidence="3">
    <name type="scientific">Mus musculus</name>
    <name type="common">Mouse</name>
    <dbReference type="NCBI Taxonomy" id="10090"/>
    <lineage>
        <taxon>Eukaryota</taxon>
        <taxon>Metazoa</taxon>
        <taxon>Chordata</taxon>
        <taxon>Craniata</taxon>
        <taxon>Vertebrata</taxon>
        <taxon>Euteleostomi</taxon>
        <taxon>Mammalia</taxon>
        <taxon>Eutheria</taxon>
        <taxon>Euarchontoglires</taxon>
        <taxon>Glires</taxon>
        <taxon>Rodentia</taxon>
        <taxon>Myomorpha</taxon>
        <taxon>Muroidea</taxon>
        <taxon>Muridae</taxon>
        <taxon>Murinae</taxon>
        <taxon>Mus</taxon>
        <taxon>Mus</taxon>
    </lineage>
</organism>
<evidence type="ECO:0000313" key="2">
    <source>
        <dbReference type="EMBL" id="AAI47347.1"/>
    </source>
</evidence>
<dbReference type="RNAct" id="Q3UY29">
    <property type="molecule type" value="protein"/>
</dbReference>
<accession>Q3UY29</accession>
<reference evidence="3" key="1">
    <citation type="journal article" date="1999" name="Methods Enzymol.">
        <title>High-efficiency full-length cDNA cloning.</title>
        <authorList>
            <person name="Carninci P."/>
            <person name="Hayashizaki Y."/>
        </authorList>
    </citation>
    <scope>NUCLEOTIDE SEQUENCE</scope>
    <source>
        <strain evidence="3">C57BL/6J</strain>
        <tissue evidence="3">Olfactory brain</tissue>
    </source>
</reference>
<reference evidence="3" key="8">
    <citation type="journal article" date="2005" name="Science">
        <title>The Transcriptional Landscape of the Mammalian Genome.</title>
        <authorList>
            <consortium name="The FANTOM Consortium"/>
            <consortium name="Riken Genome Exploration Research Group and Genome Science Group (Genome Network Project Core Group)"/>
        </authorList>
    </citation>
    <scope>NUCLEOTIDE SEQUENCE</scope>
    <source>
        <strain evidence="3">C57BL/6J</strain>
        <tissue evidence="3">Olfactory brain</tissue>
    </source>
</reference>
<dbReference type="AGR" id="MGI:3643060"/>
<sequence>MLHLQCRPQWRGDRPGRVRRGRKPATEGLRYSPGGMHTPARAPIRGGRRCSPAWGDCAEPMASLTASARLHRGFPRPAHQARPPPCSGCCGRRLPAGGTRTASGKVLGYRAPDAPPQNCFFFFCDCWLPRRRDGGQRLWGKRARSSALAALLASTPRLSPLCSCGACRSKEEKLL</sequence>
<dbReference type="EMBL" id="BC147346">
    <property type="protein sequence ID" value="AAI47347.1"/>
    <property type="molecule type" value="mRNA"/>
</dbReference>
<evidence type="ECO:0000256" key="1">
    <source>
        <dbReference type="SAM" id="MobiDB-lite"/>
    </source>
</evidence>
<dbReference type="MGI" id="MGI:3643060">
    <property type="gene designation" value="Gm5464"/>
</dbReference>
<feature type="region of interest" description="Disordered" evidence="1">
    <location>
        <begin position="1"/>
        <end position="45"/>
    </location>
</feature>
<reference evidence="3" key="2">
    <citation type="journal article" date="2000" name="Genome Res.">
        <title>Normalization and subtraction of cap-trapper-selected cDNAs to prepare full-length cDNA libraries for rapid discovery of new genes.</title>
        <authorList>
            <person name="Carninci P."/>
            <person name="Shibata Y."/>
            <person name="Hayatsu N."/>
            <person name="Sugahara Y."/>
            <person name="Shibata K."/>
            <person name="Itoh M."/>
            <person name="Konno H."/>
            <person name="Okazaki Y."/>
            <person name="Muramatsu M."/>
            <person name="Hayashizaki Y."/>
        </authorList>
    </citation>
    <scope>NUCLEOTIDE SEQUENCE</scope>
    <source>
        <strain evidence="3">C57BL/6J</strain>
        <tissue evidence="3">Olfactory brain</tissue>
    </source>
</reference>
<dbReference type="EMBL" id="BC147347">
    <property type="protein sequence ID" value="AAI47348.1"/>
    <property type="molecule type" value="mRNA"/>
</dbReference>
<reference evidence="3" key="4">
    <citation type="journal article" date="2001" name="Nature">
        <title>Functional annotation of a full-length mouse cDNA collection.</title>
        <authorList>
            <consortium name="The RIKEN Genome Exploration Research Group Phase II Team and the FANTOM Consortium"/>
        </authorList>
    </citation>
    <scope>NUCLEOTIDE SEQUENCE</scope>
    <source>
        <strain evidence="3">C57BL/6J</strain>
        <tissue evidence="3">Olfactory brain</tissue>
    </source>
</reference>
<name>Q3UY29_MOUSE</name>
<dbReference type="EMBL" id="AK135012">
    <property type="protein sequence ID" value="BAE22384.1"/>
    <property type="molecule type" value="mRNA"/>
</dbReference>
<reference evidence="3" key="3">
    <citation type="journal article" date="2000" name="Genome Res.">
        <title>RIKEN integrated sequence analysis (RISA) system--384-format sequencing pipeline with 384 multicapillary sequencer.</title>
        <authorList>
            <person name="Shibata K."/>
            <person name="Itoh M."/>
            <person name="Aizawa K."/>
            <person name="Nagaoka S."/>
            <person name="Sasaki N."/>
            <person name="Carninci P."/>
            <person name="Konno H."/>
            <person name="Akiyama J."/>
            <person name="Nishi K."/>
            <person name="Kitsunai T."/>
            <person name="Tashiro H."/>
            <person name="Itoh M."/>
            <person name="Sumi N."/>
            <person name="Ishii Y."/>
            <person name="Nakamura S."/>
            <person name="Hazama M."/>
            <person name="Nishine T."/>
            <person name="Harada A."/>
            <person name="Yamamoto R."/>
            <person name="Matsumoto H."/>
            <person name="Sakaguchi S."/>
            <person name="Ikegami T."/>
            <person name="Kashiwagi K."/>
            <person name="Fujiwake S."/>
            <person name="Inoue K."/>
            <person name="Togawa Y."/>
            <person name="Izawa M."/>
            <person name="Ohara E."/>
            <person name="Watahiki M."/>
            <person name="Yoneda Y."/>
            <person name="Ishikawa T."/>
            <person name="Ozawa K."/>
            <person name="Tanaka T."/>
            <person name="Matsuura S."/>
            <person name="Kawai J."/>
            <person name="Okazaki Y."/>
            <person name="Muramatsu M."/>
            <person name="Inoue Y."/>
            <person name="Kira A."/>
            <person name="Hayashizaki Y."/>
        </authorList>
    </citation>
    <scope>NUCLEOTIDE SEQUENCE</scope>
    <source>
        <strain evidence="3">C57BL/6J</strain>
        <tissue evidence="3">Olfactory brain</tissue>
    </source>
</reference>
<reference evidence="3" key="9">
    <citation type="journal article" date="2005" name="Science">
        <title>Antisense Transcription in the Mammalian Transcriptome.</title>
        <authorList>
            <consortium name="RIKEN Genome Exploration Research Group and Genome Science Group (Genome Network Project Core Group) and the FANTOM Consortium"/>
        </authorList>
    </citation>
    <scope>NUCLEOTIDE SEQUENCE</scope>
    <source>
        <strain evidence="3">C57BL/6J</strain>
        <tissue evidence="3">Olfactory brain</tissue>
    </source>
</reference>
<reference evidence="3" key="7">
    <citation type="submission" date="2004-03" db="EMBL/GenBank/DDBJ databases">
        <authorList>
            <person name="Arakawa T."/>
            <person name="Carninci P."/>
            <person name="Fukuda S."/>
            <person name="Hashizume W."/>
            <person name="Hayashida K."/>
            <person name="Hori F."/>
            <person name="Iida J."/>
            <person name="Imamura K."/>
            <person name="Imotani K."/>
            <person name="Itoh M."/>
            <person name="Kanagawa S."/>
            <person name="Kawai J."/>
            <person name="Kojima M."/>
            <person name="Konno H."/>
            <person name="Murata M."/>
            <person name="Nakamura M."/>
            <person name="Ninomiya N."/>
            <person name="Nishiyori H."/>
            <person name="Nomura K."/>
            <person name="Ohno M."/>
            <person name="Sakazume N."/>
            <person name="Sano H."/>
            <person name="Sasaki D."/>
            <person name="Shibata K."/>
            <person name="Shiraki T."/>
            <person name="Tagami M."/>
            <person name="Tagami Y."/>
            <person name="Waki K."/>
            <person name="Watahiki A."/>
            <person name="Muramatsu M."/>
            <person name="Hayashizaki Y."/>
        </authorList>
    </citation>
    <scope>NUCLEOTIDE SEQUENCE</scope>
    <source>
        <strain evidence="3">C57BL/6J</strain>
        <tissue evidence="3">Olfactory brain</tissue>
    </source>
</reference>
<gene>
    <name evidence="4" type="primary">Gm5464</name>
    <name evidence="2" type="synonym">EG432870</name>
</gene>
<evidence type="ECO:0000313" key="4">
    <source>
        <dbReference type="MGI" id="MGI:3643060"/>
    </source>
</evidence>
<reference evidence="2" key="6">
    <citation type="journal article" date="2004" name="Genome Res.">
        <title>The status, quality, and expansion of the NIH full-length cDNA project: the Mammalian Gene Collection (MGC).</title>
        <authorList>
            <consortium name="The MGC Project Team"/>
            <person name="Gerhard D.S."/>
            <person name="Wagner L."/>
            <person name="Feingold E.A."/>
            <person name="Shenmen C.M."/>
            <person name="Grouse L.H."/>
            <person name="Schuler G."/>
            <person name="Klein S.L."/>
            <person name="Old S."/>
            <person name="Rasooly R."/>
            <person name="Good P."/>
            <person name="Guyer M."/>
            <person name="Peck A.M."/>
            <person name="Derge J.G."/>
            <person name="Lipman D."/>
            <person name="Collins F.S."/>
            <person name="Jang W."/>
            <person name="Sherry S."/>
            <person name="Feolo M."/>
            <person name="Misquitta L."/>
            <person name="Lee E."/>
            <person name="Rotmistrovsky K."/>
            <person name="Greenhut S.F."/>
            <person name="Schaefer C.F."/>
            <person name="Buetow K."/>
            <person name="Bonner T.I."/>
            <person name="Haussler D."/>
            <person name="Kent J."/>
            <person name="Kiekhaus M."/>
            <person name="Furey T."/>
            <person name="Brent M."/>
            <person name="Prange C."/>
            <person name="Schreiber K."/>
            <person name="Shapiro N."/>
            <person name="Bhat N.K."/>
            <person name="Hopkins R.F."/>
            <person name="Hsie F."/>
            <person name="Driscoll T."/>
            <person name="Soares M.B."/>
            <person name="Casavant T.L."/>
            <person name="Scheetz T.E."/>
            <person name="Brown-stein M.J."/>
            <person name="Usdin T.B."/>
            <person name="Toshiyuki S."/>
            <person name="Carninci P."/>
            <person name="Piao Y."/>
            <person name="Dudekula D.B."/>
            <person name="Ko M.S."/>
            <person name="Kawakami K."/>
            <person name="Suzuki Y."/>
            <person name="Sugano S."/>
            <person name="Gruber C.E."/>
            <person name="Smith M.R."/>
            <person name="Simmons B."/>
            <person name="Moore T."/>
            <person name="Waterman R."/>
            <person name="Johnson S.L."/>
            <person name="Ruan Y."/>
            <person name="Wei C.L."/>
            <person name="Mathavan S."/>
            <person name="Gunaratne P.H."/>
            <person name="Wu J."/>
            <person name="Garcia A.M."/>
            <person name="Hulyk S.W."/>
            <person name="Fuh E."/>
            <person name="Yuan Y."/>
            <person name="Sneed A."/>
            <person name="Kowis C."/>
            <person name="Hodgson A."/>
            <person name="Muzny D.M."/>
            <person name="McPherson J."/>
            <person name="Gibbs R.A."/>
            <person name="Fahey J."/>
            <person name="Helton E."/>
            <person name="Ketteman M."/>
            <person name="Madan A."/>
            <person name="Rodrigues S."/>
            <person name="Sanchez A."/>
            <person name="Whiting M."/>
            <person name="Madari A."/>
            <person name="Young A.C."/>
            <person name="Wetherby K.D."/>
            <person name="Granite S.J."/>
            <person name="Kwong P.N."/>
            <person name="Brinkley C.P."/>
            <person name="Pearson R.L."/>
            <person name="Bouffard G.G."/>
            <person name="Blakesly R.W."/>
            <person name="Green E.D."/>
            <person name="Dickson M.C."/>
            <person name="Rodriguez A.C."/>
            <person name="Grimwood J."/>
            <person name="Schmutz J."/>
            <person name="Myers R.M."/>
            <person name="Butterfield Y.S."/>
            <person name="Griffith M."/>
            <person name="Griffith O.L."/>
            <person name="Krzywinski M.I."/>
            <person name="Liao N."/>
            <person name="Morin R."/>
            <person name="Morrin R."/>
            <person name="Palmquist D."/>
            <person name="Petrescu A.S."/>
            <person name="Skalska U."/>
            <person name="Smailus D.E."/>
            <person name="Stott J.M."/>
            <person name="Schnerch A."/>
            <person name="Schein J.E."/>
            <person name="Jones S.J."/>
            <person name="Holt R.A."/>
            <person name="Baross A."/>
            <person name="Marra M.A."/>
            <person name="Clifton S."/>
            <person name="Makowski K.A."/>
            <person name="Bosak S."/>
            <person name="Malek J."/>
        </authorList>
    </citation>
    <scope>NUCLEOTIDE SEQUENCE [LARGE SCALE MRNA]</scope>
    <source>
        <tissue evidence="2">Brain</tissue>
    </source>
</reference>
<evidence type="ECO:0000313" key="3">
    <source>
        <dbReference type="EMBL" id="BAE22384.1"/>
    </source>
</evidence>
<protein>
    <submittedName>
        <fullName evidence="2">Predicted gene, EG432870</fullName>
    </submittedName>
</protein>
<dbReference type="BioGRID-ORCS" id="432870">
    <property type="hits" value="0 hits in 69 CRISPR screens"/>
</dbReference>
<dbReference type="HOGENOM" id="CLU_1532034_0_0_1"/>
<dbReference type="UCSC" id="uc007ukp.1">
    <property type="organism name" value="mouse"/>
</dbReference>
<dbReference type="AlphaFoldDB" id="Q3UY29"/>
<proteinExistence type="evidence at transcript level"/>
<reference evidence="3" key="5">
    <citation type="journal article" date="2002" name="Nature">
        <title>Analysis of the mouse transcriptome based on functional annotation of 60,770 full-length cDNAs.</title>
        <authorList>
            <consortium name="The FANTOM Consortium and the RIKEN Genome Exploration Research Group Phase I and II Team"/>
        </authorList>
    </citation>
    <scope>NUCLEOTIDE SEQUENCE</scope>
    <source>
        <strain evidence="3">C57BL/6J</strain>
        <tissue evidence="3">Olfactory brain</tissue>
    </source>
</reference>